<dbReference type="PANTHER" id="PTHR19278:SF9">
    <property type="entry name" value="URIDINE 5'-MONOPHOSPHATE SYNTHASE"/>
    <property type="match status" value="1"/>
</dbReference>
<feature type="domain" description="Orotidine 5'-phosphate decarboxylase" evidence="16">
    <location>
        <begin position="322"/>
        <end position="535"/>
    </location>
</feature>
<comment type="similarity">
    <text evidence="4">In the C-terminal section; belongs to the OMP decarboxylase family.</text>
</comment>
<dbReference type="InterPro" id="IPR001754">
    <property type="entry name" value="OMPdeCOase_dom"/>
</dbReference>
<feature type="binding site" evidence="15">
    <location>
        <position position="328"/>
    </location>
    <ligand>
        <name>substrate</name>
    </ligand>
</feature>
<dbReference type="InterPro" id="IPR000836">
    <property type="entry name" value="PRTase_dom"/>
</dbReference>
<dbReference type="PANTHER" id="PTHR19278">
    <property type="entry name" value="OROTATE PHOSPHORIBOSYLTRANSFERASE"/>
    <property type="match status" value="1"/>
</dbReference>
<evidence type="ECO:0000256" key="12">
    <source>
        <dbReference type="ARBA" id="ARBA00023239"/>
    </source>
</evidence>
<dbReference type="EMBL" id="JAHXZJ010002609">
    <property type="protein sequence ID" value="KAH0540820.1"/>
    <property type="molecule type" value="Genomic_DNA"/>
</dbReference>
<feature type="active site" description="For OMPdecase activity" evidence="14">
    <location>
        <position position="383"/>
    </location>
</feature>
<feature type="binding site" evidence="15">
    <location>
        <position position="350"/>
    </location>
    <ligand>
        <name>substrate</name>
    </ligand>
</feature>
<evidence type="ECO:0000256" key="5">
    <source>
        <dbReference type="ARBA" id="ARBA00011971"/>
    </source>
</evidence>
<dbReference type="SUPFAM" id="SSF53271">
    <property type="entry name" value="PRTase-like"/>
    <property type="match status" value="1"/>
</dbReference>
<dbReference type="InterPro" id="IPR013785">
    <property type="entry name" value="Aldolase_TIM"/>
</dbReference>
<evidence type="ECO:0000256" key="9">
    <source>
        <dbReference type="ARBA" id="ARBA00022679"/>
    </source>
</evidence>
<feature type="binding site" evidence="15">
    <location>
        <position position="443"/>
    </location>
    <ligand>
        <name>substrate</name>
    </ligand>
</feature>
<dbReference type="Proteomes" id="UP000826195">
    <property type="component" value="Unassembled WGS sequence"/>
</dbReference>
<dbReference type="SUPFAM" id="SSF51366">
    <property type="entry name" value="Ribulose-phoshate binding barrel"/>
    <property type="match status" value="1"/>
</dbReference>
<dbReference type="InterPro" id="IPR029057">
    <property type="entry name" value="PRTase-like"/>
</dbReference>
<dbReference type="GO" id="GO:0004588">
    <property type="term" value="F:orotate phosphoribosyltransferase activity"/>
    <property type="evidence" value="ECO:0007669"/>
    <property type="project" value="UniProtKB-EC"/>
</dbReference>
<evidence type="ECO:0000256" key="1">
    <source>
        <dbReference type="ARBA" id="ARBA00004861"/>
    </source>
</evidence>
<feature type="active site" description="For OMPdecase activity" evidence="14">
    <location>
        <position position="386"/>
    </location>
</feature>
<comment type="caution">
    <text evidence="17">The sequence shown here is derived from an EMBL/GenBank/DDBJ whole genome shotgun (WGS) entry which is preliminary data.</text>
</comment>
<dbReference type="GO" id="GO:0006207">
    <property type="term" value="P:'de novo' pyrimidine nucleobase biosynthetic process"/>
    <property type="evidence" value="ECO:0007669"/>
    <property type="project" value="InterPro"/>
</dbReference>
<dbReference type="InterPro" id="IPR023031">
    <property type="entry name" value="OPRT"/>
</dbReference>
<name>A0AAV7I2N1_COTGL</name>
<evidence type="ECO:0000256" key="10">
    <source>
        <dbReference type="ARBA" id="ARBA00022793"/>
    </source>
</evidence>
<keyword evidence="12" id="KW-0456">Lyase</keyword>
<feature type="binding site" evidence="15">
    <location>
        <position position="500"/>
    </location>
    <ligand>
        <name>substrate</name>
    </ligand>
</feature>
<dbReference type="CDD" id="cd06223">
    <property type="entry name" value="PRTases_typeI"/>
    <property type="match status" value="1"/>
</dbReference>
<evidence type="ECO:0000259" key="16">
    <source>
        <dbReference type="SMART" id="SM00934"/>
    </source>
</evidence>
<dbReference type="InterPro" id="IPR018089">
    <property type="entry name" value="OMPdecase_AS"/>
</dbReference>
<dbReference type="EC" id="2.4.2.10" evidence="5"/>
<dbReference type="Pfam" id="PF00215">
    <property type="entry name" value="OMPdecase"/>
    <property type="match status" value="1"/>
</dbReference>
<keyword evidence="18" id="KW-1185">Reference proteome</keyword>
<gene>
    <name evidence="17" type="ORF">KQX54_020099</name>
</gene>
<keyword evidence="13" id="KW-0511">Multifunctional enzyme</keyword>
<evidence type="ECO:0000313" key="18">
    <source>
        <dbReference type="Proteomes" id="UP000826195"/>
    </source>
</evidence>
<evidence type="ECO:0000256" key="4">
    <source>
        <dbReference type="ARBA" id="ARBA00009769"/>
    </source>
</evidence>
<evidence type="ECO:0000256" key="3">
    <source>
        <dbReference type="ARBA" id="ARBA00006221"/>
    </source>
</evidence>
<protein>
    <recommendedName>
        <fullName evidence="7">Uridine 5'-monophosphate synthase</fullName>
        <ecNumber evidence="5">2.4.2.10</ecNumber>
        <ecNumber evidence="6">4.1.1.23</ecNumber>
    </recommendedName>
</protein>
<dbReference type="CDD" id="cd04725">
    <property type="entry name" value="OMP_decarboxylase_like"/>
    <property type="match status" value="1"/>
</dbReference>
<reference evidence="17 18" key="1">
    <citation type="journal article" date="2021" name="J. Hered.">
        <title>A chromosome-level genome assembly of the parasitoid wasp, Cotesia glomerata (Hymenoptera: Braconidae).</title>
        <authorList>
            <person name="Pinto B.J."/>
            <person name="Weis J.J."/>
            <person name="Gamble T."/>
            <person name="Ode P.J."/>
            <person name="Paul R."/>
            <person name="Zaspel J.M."/>
        </authorList>
    </citation>
    <scope>NUCLEOTIDE SEQUENCE [LARGE SCALE GENOMIC DNA]</scope>
    <source>
        <strain evidence="17">CgM1</strain>
    </source>
</reference>
<evidence type="ECO:0000256" key="13">
    <source>
        <dbReference type="ARBA" id="ARBA00023268"/>
    </source>
</evidence>
<evidence type="ECO:0000256" key="15">
    <source>
        <dbReference type="PIRSR" id="PIRSR614732-2"/>
    </source>
</evidence>
<dbReference type="InterPro" id="IPR004467">
    <property type="entry name" value="Or_phspho_trans_dom"/>
</dbReference>
<keyword evidence="10" id="KW-0210">Decarboxylase</keyword>
<dbReference type="Gene3D" id="3.20.20.70">
    <property type="entry name" value="Aldolase class I"/>
    <property type="match status" value="1"/>
</dbReference>
<dbReference type="NCBIfam" id="TIGR01740">
    <property type="entry name" value="pyrF"/>
    <property type="match status" value="1"/>
</dbReference>
<evidence type="ECO:0000256" key="8">
    <source>
        <dbReference type="ARBA" id="ARBA00022676"/>
    </source>
</evidence>
<dbReference type="FunFam" id="3.20.20.70:FF:000114">
    <property type="entry name" value="Decarboxylase,orotidine phosphate"/>
    <property type="match status" value="1"/>
</dbReference>
<evidence type="ECO:0000313" key="17">
    <source>
        <dbReference type="EMBL" id="KAH0540820.1"/>
    </source>
</evidence>
<organism evidence="17 18">
    <name type="scientific">Cotesia glomerata</name>
    <name type="common">Lepidopteran parasitic wasp</name>
    <name type="synonym">Apanteles glomeratus</name>
    <dbReference type="NCBI Taxonomy" id="32391"/>
    <lineage>
        <taxon>Eukaryota</taxon>
        <taxon>Metazoa</taxon>
        <taxon>Ecdysozoa</taxon>
        <taxon>Arthropoda</taxon>
        <taxon>Hexapoda</taxon>
        <taxon>Insecta</taxon>
        <taxon>Pterygota</taxon>
        <taxon>Neoptera</taxon>
        <taxon>Endopterygota</taxon>
        <taxon>Hymenoptera</taxon>
        <taxon>Apocrita</taxon>
        <taxon>Ichneumonoidea</taxon>
        <taxon>Braconidae</taxon>
        <taxon>Microgastrinae</taxon>
        <taxon>Cotesia</taxon>
    </lineage>
</organism>
<comment type="pathway">
    <text evidence="2">Pyrimidine metabolism; UMP biosynthesis via de novo pathway; UMP from orotate: step 1/2.</text>
</comment>
<evidence type="ECO:0000256" key="7">
    <source>
        <dbReference type="ARBA" id="ARBA00015047"/>
    </source>
</evidence>
<feature type="binding site" evidence="15">
    <location>
        <position position="520"/>
    </location>
    <ligand>
        <name>substrate</name>
    </ligand>
</feature>
<dbReference type="AlphaFoldDB" id="A0AAV7I2N1"/>
<dbReference type="Gene3D" id="3.40.50.2020">
    <property type="match status" value="1"/>
</dbReference>
<feature type="active site" description="For OMPdecase activity" evidence="14">
    <location>
        <position position="381"/>
    </location>
</feature>
<sequence length="548" mass="61102">MDYNKPRDRIEKCGKKQGQRQAVQAKIVGILPIIGRPRNPNTKTKLECQREYRQRVKEKRNRLFDENRLFNDNDNVGTMESELKNLAVMLFDVGAIKFGEFITKVGLKTPVYIDLRVIISYPKLLNQISNILWKLADDVDKIDQICGVPYTALPIATLISVDSNIPMLIRRKEAKSYGTKKLIEGKFATRDNTVIIEDVVTSGSSILETVKDLKQEGLNVTAALVVMDREQGGRKNIEDSGIKMKSLYTMTKLMEYLQEAGKVTQDTVDSVLKYLAECLAPVNTLEKEGNDRLKMDFLSRSKLAKNQIAAKLLQLMDMKETTLCLAADLTKADEIVDLAKLAGPHIAVLKIHVDIIEDFNQDFINQLKNLSEKHKFLIMEDRKFGDIGNTVSLQYSKGVYKIAEWADLITVHPVAGPGILDGLKNALKNITDERGIFLITEMSSKGALTTGDYAKQSLAMAETSDLVVGHVCQSNIFSNPGLVQLTPGVKISKASDDMGQQYNTPEAVVNSGADLAVVGRGITEAGDKLREVINYKNQLWTAYKNRIN</sequence>
<dbReference type="FunFam" id="3.40.50.2020:FF:000025">
    <property type="entry name" value="Uridine monophosphate synthetase"/>
    <property type="match status" value="1"/>
</dbReference>
<dbReference type="InterPro" id="IPR011060">
    <property type="entry name" value="RibuloseP-bd_barrel"/>
</dbReference>
<keyword evidence="11" id="KW-0665">Pyrimidine biosynthesis</keyword>
<dbReference type="GO" id="GO:0004590">
    <property type="term" value="F:orotidine-5'-phosphate decarboxylase activity"/>
    <property type="evidence" value="ECO:0007669"/>
    <property type="project" value="UniProtKB-EC"/>
</dbReference>
<dbReference type="EC" id="4.1.1.23" evidence="6"/>
<accession>A0AAV7I2N1</accession>
<comment type="similarity">
    <text evidence="3">In the N-terminal section; belongs to the purine/pyrimidine phosphoribosyltransferase family.</text>
</comment>
<dbReference type="InterPro" id="IPR014732">
    <property type="entry name" value="OMPdecase"/>
</dbReference>
<comment type="pathway">
    <text evidence="1">Pyrimidine metabolism; UMP biosynthesis via de novo pathway; UMP from orotate: step 2/2.</text>
</comment>
<keyword evidence="9" id="KW-0808">Transferase</keyword>
<evidence type="ECO:0000256" key="2">
    <source>
        <dbReference type="ARBA" id="ARBA00004889"/>
    </source>
</evidence>
<keyword evidence="8" id="KW-0328">Glycosyltransferase</keyword>
<dbReference type="PROSITE" id="PS00156">
    <property type="entry name" value="OMPDECASE"/>
    <property type="match status" value="1"/>
</dbReference>
<dbReference type="GO" id="GO:0044205">
    <property type="term" value="P:'de novo' UMP biosynthetic process"/>
    <property type="evidence" value="ECO:0007669"/>
    <property type="project" value="InterPro"/>
</dbReference>
<dbReference type="SMART" id="SM00934">
    <property type="entry name" value="OMPdecase"/>
    <property type="match status" value="1"/>
</dbReference>
<evidence type="ECO:0000256" key="6">
    <source>
        <dbReference type="ARBA" id="ARBA00012321"/>
    </source>
</evidence>
<dbReference type="HAMAP" id="MF_01208">
    <property type="entry name" value="PyrE"/>
    <property type="match status" value="1"/>
</dbReference>
<dbReference type="NCBIfam" id="TIGR00336">
    <property type="entry name" value="pyrE"/>
    <property type="match status" value="1"/>
</dbReference>
<feature type="binding site" evidence="15">
    <location>
        <position position="519"/>
    </location>
    <ligand>
        <name>substrate</name>
    </ligand>
</feature>
<evidence type="ECO:0000256" key="14">
    <source>
        <dbReference type="PIRSR" id="PIRSR614732-1"/>
    </source>
</evidence>
<proteinExistence type="inferred from homology"/>
<evidence type="ECO:0000256" key="11">
    <source>
        <dbReference type="ARBA" id="ARBA00022975"/>
    </source>
</evidence>